<dbReference type="PANTHER" id="PTHR31088:SF6">
    <property type="entry name" value="PHAGE SHOCK PROTEIN A"/>
    <property type="match status" value="1"/>
</dbReference>
<evidence type="ECO:0000256" key="1">
    <source>
        <dbReference type="ARBA" id="ARBA00043985"/>
    </source>
</evidence>
<dbReference type="AlphaFoldDB" id="A0A078MJ13"/>
<reference evidence="2" key="1">
    <citation type="submission" date="2014-07" db="EMBL/GenBank/DDBJ databases">
        <authorList>
            <person name="Urmite Genomes Urmite Genomes"/>
        </authorList>
    </citation>
    <scope>NUCLEOTIDE SEQUENCE</scope>
    <source>
        <strain evidence="2">13S34_air</strain>
    </source>
</reference>
<dbReference type="InterPro" id="IPR007157">
    <property type="entry name" value="PspA_VIPP1"/>
</dbReference>
<organism evidence="2">
    <name type="scientific">Metalysinibacillus saudimassiliensis</name>
    <dbReference type="NCBI Taxonomy" id="1461583"/>
    <lineage>
        <taxon>Bacteria</taxon>
        <taxon>Bacillati</taxon>
        <taxon>Bacillota</taxon>
        <taxon>Bacilli</taxon>
        <taxon>Bacillales</taxon>
        <taxon>Caryophanaceae</taxon>
        <taxon>Metalysinibacillus</taxon>
    </lineage>
</organism>
<dbReference type="PANTHER" id="PTHR31088">
    <property type="entry name" value="MEMBRANE-ASSOCIATED PROTEIN VIPP1, CHLOROPLASTIC"/>
    <property type="match status" value="1"/>
</dbReference>
<dbReference type="EMBL" id="LN483076">
    <property type="protein sequence ID" value="CEA04696.1"/>
    <property type="molecule type" value="Genomic_DNA"/>
</dbReference>
<evidence type="ECO:0000313" key="2">
    <source>
        <dbReference type="EMBL" id="CEA04696.1"/>
    </source>
</evidence>
<gene>
    <name evidence="2" type="primary">pspA</name>
    <name evidence="2" type="ORF">BN1050_02093</name>
</gene>
<accession>A0A078MJ13</accession>
<sequence>MTNIFKRFFTTVEAEVNFALDKKESKNPAVMLTKYLHDAEKQVTATGKLLARQAQLKSKLEQELATATTMLTKREAQLKLAEQSDEQDLIAFAAQEVSIYQNRKATLEDSITLTASQYLDMERRYEEMKHKIKDMRVRQLQLMGKENVTRANHTMNNILLGKADSALQNFESAERYIDNLAVDITAGQQESMYEYRLAKLQQQSEKVL</sequence>
<proteinExistence type="inferred from homology"/>
<name>A0A078MJ13_9BACL</name>
<dbReference type="Pfam" id="PF04012">
    <property type="entry name" value="PspA_IM30"/>
    <property type="match status" value="1"/>
</dbReference>
<comment type="similarity">
    <text evidence="1">Belongs to the PspA/Vipp/IM30 family.</text>
</comment>
<protein>
    <submittedName>
        <fullName evidence="2">Phage shock protein A</fullName>
    </submittedName>
</protein>
<dbReference type="HOGENOM" id="CLU_056466_5_0_9"/>
<dbReference type="PATRIC" id="fig|1461583.4.peg.2014"/>